<feature type="domain" description="OmpA-like" evidence="7">
    <location>
        <begin position="68"/>
        <end position="185"/>
    </location>
</feature>
<keyword evidence="3" id="KW-0998">Cell outer membrane</keyword>
<sequence>MLKKLTLMAFSAALLAGCASSGSSDMNAADEVVATTVTVSDVGDYMDQQEAEFRQQLKGTGVTIIRTKNYLVIVMPSSITFASDKYNVVPEFYPALDTAAALLRKYSATNIDVNGYTDSTGSDAHNLKLSQQRANSVAGYLIQQGVSPQRIMPVGYGEADPVATNSTKEGRAENRRVEIKIAPPKPASEQMAKN</sequence>
<gene>
    <name evidence="8" type="ORF">EDC90_101457</name>
</gene>
<feature type="signal peptide" evidence="6">
    <location>
        <begin position="1"/>
        <end position="28"/>
    </location>
</feature>
<organism evidence="8 9">
    <name type="scientific">Martelella mediterranea</name>
    <dbReference type="NCBI Taxonomy" id="293089"/>
    <lineage>
        <taxon>Bacteria</taxon>
        <taxon>Pseudomonadati</taxon>
        <taxon>Pseudomonadota</taxon>
        <taxon>Alphaproteobacteria</taxon>
        <taxon>Hyphomicrobiales</taxon>
        <taxon>Aurantimonadaceae</taxon>
        <taxon>Martelella</taxon>
    </lineage>
</organism>
<evidence type="ECO:0000256" key="2">
    <source>
        <dbReference type="ARBA" id="ARBA00023136"/>
    </source>
</evidence>
<dbReference type="PROSITE" id="PS51257">
    <property type="entry name" value="PROKAR_LIPOPROTEIN"/>
    <property type="match status" value="1"/>
</dbReference>
<evidence type="ECO:0000313" key="8">
    <source>
        <dbReference type="EMBL" id="TCT39092.1"/>
    </source>
</evidence>
<comment type="caution">
    <text evidence="8">The sequence shown here is derived from an EMBL/GenBank/DDBJ whole genome shotgun (WGS) entry which is preliminary data.</text>
</comment>
<evidence type="ECO:0000256" key="1">
    <source>
        <dbReference type="ARBA" id="ARBA00004442"/>
    </source>
</evidence>
<dbReference type="AlphaFoldDB" id="A0A4R3P0E4"/>
<dbReference type="RefSeq" id="WP_132311398.1">
    <property type="nucleotide sequence ID" value="NZ_SMAR01000014.1"/>
</dbReference>
<feature type="compositionally biased region" description="Basic and acidic residues" evidence="5">
    <location>
        <begin position="168"/>
        <end position="179"/>
    </location>
</feature>
<dbReference type="PRINTS" id="PR01023">
    <property type="entry name" value="NAFLGMOTY"/>
</dbReference>
<reference evidence="8 9" key="1">
    <citation type="submission" date="2019-03" db="EMBL/GenBank/DDBJ databases">
        <title>Freshwater and sediment microbial communities from various areas in North America, analyzing microbe dynamics in response to fracking.</title>
        <authorList>
            <person name="Lamendella R."/>
        </authorList>
    </citation>
    <scope>NUCLEOTIDE SEQUENCE [LARGE SCALE GENOMIC DNA]</scope>
    <source>
        <strain evidence="8 9">175.2</strain>
    </source>
</reference>
<dbReference type="SUPFAM" id="SSF103088">
    <property type="entry name" value="OmpA-like"/>
    <property type="match status" value="1"/>
</dbReference>
<keyword evidence="9" id="KW-1185">Reference proteome</keyword>
<dbReference type="OrthoDB" id="9782229at2"/>
<protein>
    <submittedName>
        <fullName evidence="8">Outer membrane protein OmpA-like peptidoglycan-associated protein</fullName>
    </submittedName>
</protein>
<dbReference type="Gene3D" id="3.30.1330.60">
    <property type="entry name" value="OmpA-like domain"/>
    <property type="match status" value="1"/>
</dbReference>
<feature type="chain" id="PRO_5020486902" evidence="6">
    <location>
        <begin position="29"/>
        <end position="194"/>
    </location>
</feature>
<proteinExistence type="predicted"/>
<dbReference type="EMBL" id="SMAR01000014">
    <property type="protein sequence ID" value="TCT39092.1"/>
    <property type="molecule type" value="Genomic_DNA"/>
</dbReference>
<dbReference type="PROSITE" id="PS51123">
    <property type="entry name" value="OMPA_2"/>
    <property type="match status" value="1"/>
</dbReference>
<accession>A0A4R3P0E4</accession>
<evidence type="ECO:0000256" key="4">
    <source>
        <dbReference type="PROSITE-ProRule" id="PRU00473"/>
    </source>
</evidence>
<dbReference type="InterPro" id="IPR006665">
    <property type="entry name" value="OmpA-like"/>
</dbReference>
<dbReference type="Proteomes" id="UP000295097">
    <property type="component" value="Unassembled WGS sequence"/>
</dbReference>
<dbReference type="CDD" id="cd07185">
    <property type="entry name" value="OmpA_C-like"/>
    <property type="match status" value="1"/>
</dbReference>
<feature type="region of interest" description="Disordered" evidence="5">
    <location>
        <begin position="159"/>
        <end position="194"/>
    </location>
</feature>
<dbReference type="GO" id="GO:0009279">
    <property type="term" value="C:cell outer membrane"/>
    <property type="evidence" value="ECO:0007669"/>
    <property type="project" value="UniProtKB-SubCell"/>
</dbReference>
<dbReference type="PRINTS" id="PR01021">
    <property type="entry name" value="OMPADOMAIN"/>
</dbReference>
<evidence type="ECO:0000313" key="9">
    <source>
        <dbReference type="Proteomes" id="UP000295097"/>
    </source>
</evidence>
<dbReference type="PANTHER" id="PTHR30329">
    <property type="entry name" value="STATOR ELEMENT OF FLAGELLAR MOTOR COMPLEX"/>
    <property type="match status" value="1"/>
</dbReference>
<name>A0A4R3P0E4_9HYPH</name>
<keyword evidence="2 4" id="KW-0472">Membrane</keyword>
<keyword evidence="6" id="KW-0732">Signal</keyword>
<dbReference type="InterPro" id="IPR036737">
    <property type="entry name" value="OmpA-like_sf"/>
</dbReference>
<evidence type="ECO:0000256" key="6">
    <source>
        <dbReference type="SAM" id="SignalP"/>
    </source>
</evidence>
<dbReference type="InterPro" id="IPR050330">
    <property type="entry name" value="Bact_OuterMem_StrucFunc"/>
</dbReference>
<dbReference type="InterPro" id="IPR006664">
    <property type="entry name" value="OMP_bac"/>
</dbReference>
<dbReference type="Pfam" id="PF00691">
    <property type="entry name" value="OmpA"/>
    <property type="match status" value="1"/>
</dbReference>
<evidence type="ECO:0000256" key="5">
    <source>
        <dbReference type="SAM" id="MobiDB-lite"/>
    </source>
</evidence>
<dbReference type="PANTHER" id="PTHR30329:SF21">
    <property type="entry name" value="LIPOPROTEIN YIAD-RELATED"/>
    <property type="match status" value="1"/>
</dbReference>
<comment type="subcellular location">
    <subcellularLocation>
        <location evidence="1">Cell outer membrane</location>
    </subcellularLocation>
</comment>
<evidence type="ECO:0000256" key="3">
    <source>
        <dbReference type="ARBA" id="ARBA00023237"/>
    </source>
</evidence>
<evidence type="ECO:0000259" key="7">
    <source>
        <dbReference type="PROSITE" id="PS51123"/>
    </source>
</evidence>